<comment type="similarity">
    <text evidence="2">Belongs to the polysaccharide synthase family.</text>
</comment>
<dbReference type="Proteomes" id="UP000236959">
    <property type="component" value="Unassembled WGS sequence"/>
</dbReference>
<keyword evidence="6 7" id="KW-0472">Membrane</keyword>
<feature type="transmembrane region" description="Helical" evidence="7">
    <location>
        <begin position="148"/>
        <end position="166"/>
    </location>
</feature>
<evidence type="ECO:0000313" key="8">
    <source>
        <dbReference type="EMBL" id="POF31088.1"/>
    </source>
</evidence>
<evidence type="ECO:0000256" key="5">
    <source>
        <dbReference type="ARBA" id="ARBA00022989"/>
    </source>
</evidence>
<dbReference type="RefSeq" id="WP_103223027.1">
    <property type="nucleotide sequence ID" value="NZ_PPCN01000005.1"/>
</dbReference>
<dbReference type="GO" id="GO:0005886">
    <property type="term" value="C:plasma membrane"/>
    <property type="evidence" value="ECO:0007669"/>
    <property type="project" value="UniProtKB-SubCell"/>
</dbReference>
<feature type="transmembrane region" description="Helical" evidence="7">
    <location>
        <begin position="172"/>
        <end position="192"/>
    </location>
</feature>
<feature type="transmembrane region" description="Helical" evidence="7">
    <location>
        <begin position="284"/>
        <end position="312"/>
    </location>
</feature>
<feature type="transmembrane region" description="Helical" evidence="7">
    <location>
        <begin position="412"/>
        <end position="429"/>
    </location>
</feature>
<gene>
    <name evidence="8" type="ORF">CLV41_105268</name>
</gene>
<accession>A0A2S3UTN0</accession>
<dbReference type="OrthoDB" id="9770347at2"/>
<comment type="caution">
    <text evidence="8">The sequence shown here is derived from an EMBL/GenBank/DDBJ whole genome shotgun (WGS) entry which is preliminary data.</text>
</comment>
<comment type="subcellular location">
    <subcellularLocation>
        <location evidence="1">Cell membrane</location>
        <topology evidence="1">Multi-pass membrane protein</topology>
    </subcellularLocation>
</comment>
<feature type="transmembrane region" description="Helical" evidence="7">
    <location>
        <begin position="113"/>
        <end position="136"/>
    </location>
</feature>
<feature type="transmembrane region" description="Helical" evidence="7">
    <location>
        <begin position="80"/>
        <end position="101"/>
    </location>
</feature>
<dbReference type="EMBL" id="PPCN01000005">
    <property type="protein sequence ID" value="POF31088.1"/>
    <property type="molecule type" value="Genomic_DNA"/>
</dbReference>
<feature type="transmembrane region" description="Helical" evidence="7">
    <location>
        <begin position="379"/>
        <end position="396"/>
    </location>
</feature>
<keyword evidence="3" id="KW-1003">Cell membrane</keyword>
<keyword evidence="5 7" id="KW-1133">Transmembrane helix</keyword>
<evidence type="ECO:0000256" key="1">
    <source>
        <dbReference type="ARBA" id="ARBA00004651"/>
    </source>
</evidence>
<evidence type="ECO:0000256" key="3">
    <source>
        <dbReference type="ARBA" id="ARBA00022475"/>
    </source>
</evidence>
<evidence type="ECO:0000256" key="2">
    <source>
        <dbReference type="ARBA" id="ARBA00007430"/>
    </source>
</evidence>
<feature type="transmembrane region" description="Helical" evidence="7">
    <location>
        <begin position="12"/>
        <end position="34"/>
    </location>
</feature>
<feature type="transmembrane region" description="Helical" evidence="7">
    <location>
        <begin position="318"/>
        <end position="338"/>
    </location>
</feature>
<organism evidence="8 9">
    <name type="scientific">Roseibium marinum</name>
    <dbReference type="NCBI Taxonomy" id="281252"/>
    <lineage>
        <taxon>Bacteria</taxon>
        <taxon>Pseudomonadati</taxon>
        <taxon>Pseudomonadota</taxon>
        <taxon>Alphaproteobacteria</taxon>
        <taxon>Hyphomicrobiales</taxon>
        <taxon>Stappiaceae</taxon>
        <taxon>Roseibium</taxon>
    </lineage>
</organism>
<proteinExistence type="inferred from homology"/>
<evidence type="ECO:0000256" key="4">
    <source>
        <dbReference type="ARBA" id="ARBA00022692"/>
    </source>
</evidence>
<dbReference type="PANTHER" id="PTHR30250:SF10">
    <property type="entry name" value="LIPOPOLYSACCHARIDE BIOSYNTHESIS PROTEIN WZXC"/>
    <property type="match status" value="1"/>
</dbReference>
<keyword evidence="9" id="KW-1185">Reference proteome</keyword>
<feature type="transmembrane region" description="Helical" evidence="7">
    <location>
        <begin position="40"/>
        <end position="59"/>
    </location>
</feature>
<evidence type="ECO:0000256" key="7">
    <source>
        <dbReference type="SAM" id="Phobius"/>
    </source>
</evidence>
<dbReference type="AlphaFoldDB" id="A0A2S3UTN0"/>
<sequence length="479" mass="52190">MIALRALKGAGWLVFSRFTGRAIDFIMLPILARVLTPADFGLAALAMSLVLIIDTILEVPVTQALVRLEKIDREHLDTGFTLGAMRSGLVALVVLVLIWPFSHINDEQRLVPLILFIVTGSIAKGFVSPAMVHFARKLGFLQTFMMEFGGKICAFGAAMILLYAGATYWAIAANYVAAAFAATALSYILAPYRPRLSLKRLNDFAAFIGWYSVAQLVSALNWQFDRLLVGLGSDKASLGRYAIASDLATMPTQSLIGPALQSVMAAFSLIGNDRERLQQAFLKAVRFAMMISVPACVGISLTADLATALLLGPKWADAAVYVSILALAVLPIPYFQTLYSMCLAIDRPFLIVRVNVIDLCLRLLLLTAGFYAFSVLGVSIARAFLAVLMSGFYLYYARQVVGVGIVQQVKNLWKIGVAAIAMAIGVAILRREMADLEWPAFYELAVVAPVGAAVYFAALFALGLRVIIGRSRLEFFDRY</sequence>
<feature type="transmembrane region" description="Helical" evidence="7">
    <location>
        <begin position="350"/>
        <end position="373"/>
    </location>
</feature>
<dbReference type="Pfam" id="PF13440">
    <property type="entry name" value="Polysacc_synt_3"/>
    <property type="match status" value="1"/>
</dbReference>
<protein>
    <submittedName>
        <fullName evidence="8">PST family polysaccharide transporter</fullName>
    </submittedName>
</protein>
<reference evidence="8 9" key="1">
    <citation type="submission" date="2018-01" db="EMBL/GenBank/DDBJ databases">
        <title>Genomic Encyclopedia of Archaeal and Bacterial Type Strains, Phase II (KMG-II): from individual species to whole genera.</title>
        <authorList>
            <person name="Goeker M."/>
        </authorList>
    </citation>
    <scope>NUCLEOTIDE SEQUENCE [LARGE SCALE GENOMIC DNA]</scope>
    <source>
        <strain evidence="8 9">DSM 17023</strain>
    </source>
</reference>
<evidence type="ECO:0000256" key="6">
    <source>
        <dbReference type="ARBA" id="ARBA00023136"/>
    </source>
</evidence>
<keyword evidence="4 7" id="KW-0812">Transmembrane</keyword>
<dbReference type="InterPro" id="IPR050833">
    <property type="entry name" value="Poly_Biosynth_Transport"/>
</dbReference>
<name>A0A2S3UTN0_9HYPH</name>
<dbReference type="PANTHER" id="PTHR30250">
    <property type="entry name" value="PST FAMILY PREDICTED COLANIC ACID TRANSPORTER"/>
    <property type="match status" value="1"/>
</dbReference>
<feature type="transmembrane region" description="Helical" evidence="7">
    <location>
        <begin position="441"/>
        <end position="468"/>
    </location>
</feature>
<evidence type="ECO:0000313" key="9">
    <source>
        <dbReference type="Proteomes" id="UP000236959"/>
    </source>
</evidence>